<name>A0A367S043_9NOSO</name>
<protein>
    <submittedName>
        <fullName evidence="2">Uncharacterized protein</fullName>
    </submittedName>
</protein>
<reference evidence="2" key="1">
    <citation type="submission" date="2016-04" db="EMBL/GenBank/DDBJ databases">
        <authorList>
            <person name="Tabuchi Yagui T.R."/>
        </authorList>
    </citation>
    <scope>NUCLEOTIDE SEQUENCE [LARGE SCALE GENOMIC DNA]</scope>
    <source>
        <strain evidence="2">NIES-26</strain>
    </source>
</reference>
<keyword evidence="1" id="KW-0472">Membrane</keyword>
<gene>
    <name evidence="2" type="ORF">A6770_07850</name>
</gene>
<sequence>MQLIEQNFSASSPFPKVFFMQFLQFMRFLIQTIIAISCIFWYSSEKQLHELLNNSFGNDYYVQKFTVSTIQPSISKPFFR</sequence>
<evidence type="ECO:0000256" key="1">
    <source>
        <dbReference type="SAM" id="Phobius"/>
    </source>
</evidence>
<comment type="caution">
    <text evidence="2">The sequence shown here is derived from an EMBL/GenBank/DDBJ whole genome shotgun (WGS) entry which is preliminary data.</text>
</comment>
<evidence type="ECO:0000313" key="3">
    <source>
        <dbReference type="Proteomes" id="UP000252107"/>
    </source>
</evidence>
<organism evidence="2 3">
    <name type="scientific">Nostoc minutum NIES-26</name>
    <dbReference type="NCBI Taxonomy" id="1844469"/>
    <lineage>
        <taxon>Bacteria</taxon>
        <taxon>Bacillati</taxon>
        <taxon>Cyanobacteriota</taxon>
        <taxon>Cyanophyceae</taxon>
        <taxon>Nostocales</taxon>
        <taxon>Nostocaceae</taxon>
        <taxon>Nostoc</taxon>
    </lineage>
</organism>
<keyword evidence="1" id="KW-0812">Transmembrane</keyword>
<dbReference type="AlphaFoldDB" id="A0A367S043"/>
<dbReference type="EMBL" id="LXQD01000012">
    <property type="protein sequence ID" value="RCJ42125.1"/>
    <property type="molecule type" value="Genomic_DNA"/>
</dbReference>
<dbReference type="Proteomes" id="UP000252107">
    <property type="component" value="Unassembled WGS sequence"/>
</dbReference>
<keyword evidence="1" id="KW-1133">Transmembrane helix</keyword>
<keyword evidence="3" id="KW-1185">Reference proteome</keyword>
<proteinExistence type="predicted"/>
<accession>A0A367S043</accession>
<feature type="transmembrane region" description="Helical" evidence="1">
    <location>
        <begin position="22"/>
        <end position="42"/>
    </location>
</feature>
<evidence type="ECO:0000313" key="2">
    <source>
        <dbReference type="EMBL" id="RCJ42125.1"/>
    </source>
</evidence>